<dbReference type="OrthoDB" id="2297971at2759"/>
<gene>
    <name evidence="1" type="ORF">A0J61_11040</name>
</gene>
<sequence length="245" mass="28678">MEDKRGYMTEDRKKTAIDYAEDMDVYGQKWNERGAYWTNITFNVNKVNSHLTEVSVKTVGDFVRKEIVRVHKQQEEQTKKSGTLDRIDAYTQKSSGHKANEKTDRLARADVEAERRQKKAEVIEQVNWMHAKTRGDEISCNNLVRRTRDWVEEEGSSTNRRARQTLRSVSRDIESAEKLVRKEHTFFQEALERMEGYTNQIVQSSHRTESLLKAIQQNTTVSNQIEDAIFRFMAESQNAHTMDQK</sequence>
<reference evidence="1 2" key="1">
    <citation type="submission" date="2016-03" db="EMBL/GenBank/DDBJ databases">
        <title>Choanephora cucurbitarum.</title>
        <authorList>
            <person name="Min B."/>
            <person name="Park H."/>
            <person name="Park J.-H."/>
            <person name="Shin H.-D."/>
            <person name="Choi I.-G."/>
        </authorList>
    </citation>
    <scope>NUCLEOTIDE SEQUENCE [LARGE SCALE GENOMIC DNA]</scope>
    <source>
        <strain evidence="1 2">KUS-F28377</strain>
    </source>
</reference>
<comment type="caution">
    <text evidence="1">The sequence shown here is derived from an EMBL/GenBank/DDBJ whole genome shotgun (WGS) entry which is preliminary data.</text>
</comment>
<dbReference type="Proteomes" id="UP000093000">
    <property type="component" value="Unassembled WGS sequence"/>
</dbReference>
<dbReference type="InParanoid" id="A0A1C7MVM7"/>
<keyword evidence="2" id="KW-1185">Reference proteome</keyword>
<name>A0A1C7MVM7_9FUNG</name>
<dbReference type="AlphaFoldDB" id="A0A1C7MVM7"/>
<protein>
    <submittedName>
        <fullName evidence="1">Uncharacterized protein</fullName>
    </submittedName>
</protein>
<organism evidence="1 2">
    <name type="scientific">Choanephora cucurbitarum</name>
    <dbReference type="NCBI Taxonomy" id="101091"/>
    <lineage>
        <taxon>Eukaryota</taxon>
        <taxon>Fungi</taxon>
        <taxon>Fungi incertae sedis</taxon>
        <taxon>Mucoromycota</taxon>
        <taxon>Mucoromycotina</taxon>
        <taxon>Mucoromycetes</taxon>
        <taxon>Mucorales</taxon>
        <taxon>Mucorineae</taxon>
        <taxon>Choanephoraceae</taxon>
        <taxon>Choanephoroideae</taxon>
        <taxon>Choanephora</taxon>
    </lineage>
</organism>
<proteinExistence type="predicted"/>
<dbReference type="EMBL" id="LUGH01001615">
    <property type="protein sequence ID" value="OBZ80911.1"/>
    <property type="molecule type" value="Genomic_DNA"/>
</dbReference>
<accession>A0A1C7MVM7</accession>
<evidence type="ECO:0000313" key="1">
    <source>
        <dbReference type="EMBL" id="OBZ80911.1"/>
    </source>
</evidence>
<evidence type="ECO:0000313" key="2">
    <source>
        <dbReference type="Proteomes" id="UP000093000"/>
    </source>
</evidence>